<feature type="region of interest" description="Disordered" evidence="10">
    <location>
        <begin position="76"/>
        <end position="98"/>
    </location>
</feature>
<dbReference type="InterPro" id="IPR044817">
    <property type="entry name" value="SBP-like"/>
</dbReference>
<feature type="domain" description="SBP-type" evidence="12">
    <location>
        <begin position="157"/>
        <end position="234"/>
    </location>
</feature>
<dbReference type="GO" id="GO:0005634">
    <property type="term" value="C:nucleus"/>
    <property type="evidence" value="ECO:0007669"/>
    <property type="project" value="UniProtKB-SubCell"/>
</dbReference>
<evidence type="ECO:0000256" key="3">
    <source>
        <dbReference type="ARBA" id="ARBA00022771"/>
    </source>
</evidence>
<evidence type="ECO:0000256" key="9">
    <source>
        <dbReference type="PROSITE-ProRule" id="PRU00470"/>
    </source>
</evidence>
<keyword evidence="5" id="KW-0805">Transcription regulation</keyword>
<dbReference type="SUPFAM" id="SSF48403">
    <property type="entry name" value="Ankyrin repeat"/>
    <property type="match status" value="1"/>
</dbReference>
<keyword evidence="3 9" id="KW-0863">Zinc-finger</keyword>
<dbReference type="SUPFAM" id="SSF103612">
    <property type="entry name" value="SBT domain"/>
    <property type="match status" value="1"/>
</dbReference>
<dbReference type="Pfam" id="PF26102">
    <property type="entry name" value="Ig_SPL7"/>
    <property type="match status" value="1"/>
</dbReference>
<feature type="compositionally biased region" description="Polar residues" evidence="10">
    <location>
        <begin position="453"/>
        <end position="463"/>
    </location>
</feature>
<keyword evidence="11" id="KW-1133">Transmembrane helix</keyword>
<evidence type="ECO:0000256" key="7">
    <source>
        <dbReference type="ARBA" id="ARBA00023163"/>
    </source>
</evidence>
<comment type="subcellular location">
    <subcellularLocation>
        <location evidence="1">Nucleus</location>
    </subcellularLocation>
</comment>
<feature type="region of interest" description="Disordered" evidence="10">
    <location>
        <begin position="448"/>
        <end position="480"/>
    </location>
</feature>
<evidence type="ECO:0000256" key="10">
    <source>
        <dbReference type="SAM" id="MobiDB-lite"/>
    </source>
</evidence>
<dbReference type="GO" id="GO:0003677">
    <property type="term" value="F:DNA binding"/>
    <property type="evidence" value="ECO:0007669"/>
    <property type="project" value="UniProtKB-KW"/>
</dbReference>
<dbReference type="EMBL" id="JAMYWD010000011">
    <property type="protein sequence ID" value="KAJ4956992.1"/>
    <property type="molecule type" value="Genomic_DNA"/>
</dbReference>
<name>A0A9Q0GZ95_9MAGN</name>
<dbReference type="InterPro" id="IPR036893">
    <property type="entry name" value="SBP_sf"/>
</dbReference>
<evidence type="ECO:0000256" key="1">
    <source>
        <dbReference type="ARBA" id="ARBA00004123"/>
    </source>
</evidence>
<evidence type="ECO:0000256" key="2">
    <source>
        <dbReference type="ARBA" id="ARBA00022723"/>
    </source>
</evidence>
<evidence type="ECO:0000259" key="12">
    <source>
        <dbReference type="PROSITE" id="PS51141"/>
    </source>
</evidence>
<reference evidence="13" key="1">
    <citation type="journal article" date="2023" name="Plant J.">
        <title>The genome of the king protea, Protea cynaroides.</title>
        <authorList>
            <person name="Chang J."/>
            <person name="Duong T.A."/>
            <person name="Schoeman C."/>
            <person name="Ma X."/>
            <person name="Roodt D."/>
            <person name="Barker N."/>
            <person name="Li Z."/>
            <person name="Van de Peer Y."/>
            <person name="Mizrachi E."/>
        </authorList>
    </citation>
    <scope>NUCLEOTIDE SEQUENCE</scope>
    <source>
        <tissue evidence="13">Young leaves</tissue>
    </source>
</reference>
<dbReference type="OrthoDB" id="514967at2759"/>
<evidence type="ECO:0000256" key="4">
    <source>
        <dbReference type="ARBA" id="ARBA00022833"/>
    </source>
</evidence>
<gene>
    <name evidence="13" type="ORF">NE237_013775</name>
</gene>
<dbReference type="Gene3D" id="4.10.1100.10">
    <property type="entry name" value="Transcription factor, SBP-box domain"/>
    <property type="match status" value="1"/>
</dbReference>
<keyword evidence="6" id="KW-0238">DNA-binding</keyword>
<dbReference type="InterPro" id="IPR004333">
    <property type="entry name" value="SBP_dom"/>
</dbReference>
<keyword evidence="11" id="KW-0472">Membrane</keyword>
<proteinExistence type="predicted"/>
<dbReference type="InterPro" id="IPR036770">
    <property type="entry name" value="Ankyrin_rpt-contain_sf"/>
</dbReference>
<dbReference type="Proteomes" id="UP001141806">
    <property type="component" value="Unassembled WGS sequence"/>
</dbReference>
<keyword evidence="11" id="KW-0812">Transmembrane</keyword>
<keyword evidence="14" id="KW-1185">Reference proteome</keyword>
<evidence type="ECO:0000256" key="11">
    <source>
        <dbReference type="SAM" id="Phobius"/>
    </source>
</evidence>
<keyword evidence="4" id="KW-0862">Zinc</keyword>
<dbReference type="Pfam" id="PF03110">
    <property type="entry name" value="SBP"/>
    <property type="match status" value="1"/>
</dbReference>
<evidence type="ECO:0000313" key="14">
    <source>
        <dbReference type="Proteomes" id="UP001141806"/>
    </source>
</evidence>
<evidence type="ECO:0000256" key="8">
    <source>
        <dbReference type="ARBA" id="ARBA00023242"/>
    </source>
</evidence>
<keyword evidence="8" id="KW-0539">Nucleus</keyword>
<comment type="caution">
    <text evidence="13">The sequence shown here is derived from an EMBL/GenBank/DDBJ whole genome shotgun (WGS) entry which is preliminary data.</text>
</comment>
<dbReference type="GO" id="GO:0008270">
    <property type="term" value="F:zinc ion binding"/>
    <property type="evidence" value="ECO:0007669"/>
    <property type="project" value="UniProtKB-KW"/>
</dbReference>
<sequence length="1041" mass="114939">METKIGAEAHHFYHPAASNFVLKEKDLMGVGKKSFEWDLNDWKWDGDLFIASPLNSVSLDCKSGQLLPVSSGIPEAGGLSNSSSSCSEDTNLGSERGKRELEKRRRVIVVGEEEEGSLTLKLGGHGSPITEGEVGEAANYDGSNGKKTKFNGTSSNRAVCQVEDCGADLINAKDYHRRHKVCETHSKASRALVSNVMQRFCQQCSRFHFLQEFDEDKRSCRRRLAGHNKRRRKTHPDTVVNGSAVNDDKASSYLLMSLLRILSNMHSNSSDQAKDQDLLSHILRNLASLAGTLDGRNLSGILQESQDMVKVGTSTGTSSEVAPSLLVNEREATGHLGSTTKINRSTFVQGSQIGAIDQYADLEISEVRVPQNRITGDHGGPLQTVLPKSTTLYPIGNSIPAKAEVPQSTNERIKLNNIDLNNVYNDSQDCIEDLDRSQVTGLDCPSWMKLDSHQSSPPQASGNSDTVSAHSPSSSSGDAQSRTDRIVFKLFGKDPSDFPLVLRAQILDWLSHSPTDIESYIRPGCIILTIYLHMAESTWEEICCDLSSTLSRLLDASDDTFWRTGWVYARVKHQVAFIYNGQVVLDASLPLKSHNCCRITSIMPIAVSMSEKTQFIVKGFNLSRPTTRLLCALEGKYLVQEATHDLVVGTDTIKEQEELQCLSFTCSIPDVMGRGFIEIEDHGLNGAFFPFIVAEKDVCSEIRMLESVIGVAETDNVVEGTIDIEAKNQAMNFIHEMGWLLHRSHLMSRLGQMDPNLAIFPSKRFRWIMEFSMDHSWCAVVKKLLNILFDGTMDASEHPSAEIVLSEMGLLHRAVQKNCRPVVELLLRYIPGKVLDTAGCGQKQLVGQGSVNFLFRPDVAGPAGLTPLHLAASKDGCEDVLDALTNDPGLVGVEAWKSARDNTGCTPEDYARLRGHYSYIHLVSRKVQKKLEAGHVILDMPRVLSECNTKKKQTNVLNLGKVAAFDIDRTKLGVMPQYCKLCDQQLVYGNSRRLLAYRPAMLSMVAIAAVCVCAALLFKSQPEVLCMLPPFSWERLGYGPI</sequence>
<protein>
    <recommendedName>
        <fullName evidence="12">SBP-type domain-containing protein</fullName>
    </recommendedName>
</protein>
<feature type="compositionally biased region" description="Basic residues" evidence="10">
    <location>
        <begin position="224"/>
        <end position="234"/>
    </location>
</feature>
<dbReference type="Gene3D" id="1.25.40.20">
    <property type="entry name" value="Ankyrin repeat-containing domain"/>
    <property type="match status" value="1"/>
</dbReference>
<keyword evidence="2" id="KW-0479">Metal-binding</keyword>
<evidence type="ECO:0000313" key="13">
    <source>
        <dbReference type="EMBL" id="KAJ4956992.1"/>
    </source>
</evidence>
<feature type="region of interest" description="Disordered" evidence="10">
    <location>
        <begin position="224"/>
        <end position="244"/>
    </location>
</feature>
<keyword evidence="7" id="KW-0804">Transcription</keyword>
<accession>A0A9Q0GZ95</accession>
<dbReference type="PANTHER" id="PTHR31251:SF86">
    <property type="entry name" value="SQUAMOSA PROMOTER-BINDING-LIKE PROTEIN 1"/>
    <property type="match status" value="1"/>
</dbReference>
<feature type="compositionally biased region" description="Low complexity" evidence="10">
    <location>
        <begin position="464"/>
        <end position="480"/>
    </location>
</feature>
<evidence type="ECO:0000256" key="6">
    <source>
        <dbReference type="ARBA" id="ARBA00023125"/>
    </source>
</evidence>
<dbReference type="AlphaFoldDB" id="A0A9Q0GZ95"/>
<dbReference type="PROSITE" id="PS51141">
    <property type="entry name" value="ZF_SBP"/>
    <property type="match status" value="1"/>
</dbReference>
<dbReference type="PANTHER" id="PTHR31251">
    <property type="entry name" value="SQUAMOSA PROMOTER-BINDING-LIKE PROTEIN 4"/>
    <property type="match status" value="1"/>
</dbReference>
<organism evidence="13 14">
    <name type="scientific">Protea cynaroides</name>
    <dbReference type="NCBI Taxonomy" id="273540"/>
    <lineage>
        <taxon>Eukaryota</taxon>
        <taxon>Viridiplantae</taxon>
        <taxon>Streptophyta</taxon>
        <taxon>Embryophyta</taxon>
        <taxon>Tracheophyta</taxon>
        <taxon>Spermatophyta</taxon>
        <taxon>Magnoliopsida</taxon>
        <taxon>Proteales</taxon>
        <taxon>Proteaceae</taxon>
        <taxon>Protea</taxon>
    </lineage>
</organism>
<dbReference type="FunFam" id="4.10.1100.10:FF:000001">
    <property type="entry name" value="Squamosa promoter-binding-like protein 14"/>
    <property type="match status" value="1"/>
</dbReference>
<feature type="transmembrane region" description="Helical" evidence="11">
    <location>
        <begin position="1000"/>
        <end position="1018"/>
    </location>
</feature>
<evidence type="ECO:0000256" key="5">
    <source>
        <dbReference type="ARBA" id="ARBA00023015"/>
    </source>
</evidence>